<evidence type="ECO:0000313" key="7">
    <source>
        <dbReference type="Proteomes" id="UP001591681"/>
    </source>
</evidence>
<dbReference type="PROSITE" id="PS00678">
    <property type="entry name" value="WD_REPEATS_1"/>
    <property type="match status" value="1"/>
</dbReference>
<evidence type="ECO:0000256" key="4">
    <source>
        <dbReference type="SAM" id="MobiDB-lite"/>
    </source>
</evidence>
<feature type="domain" description="F-box" evidence="5">
    <location>
        <begin position="21"/>
        <end position="68"/>
    </location>
</feature>
<proteinExistence type="predicted"/>
<dbReference type="PANTHER" id="PTHR19855">
    <property type="entry name" value="WD40 REPEAT PROTEIN 12, 37"/>
    <property type="match status" value="1"/>
</dbReference>
<evidence type="ECO:0000256" key="1">
    <source>
        <dbReference type="ARBA" id="ARBA00022574"/>
    </source>
</evidence>
<dbReference type="PANTHER" id="PTHR19855:SF34">
    <property type="entry name" value="F-BOX_WD REPEAT-CONTAINING PROTEIN 9"/>
    <property type="match status" value="1"/>
</dbReference>
<dbReference type="InterPro" id="IPR001680">
    <property type="entry name" value="WD40_rpt"/>
</dbReference>
<dbReference type="InterPro" id="IPR036322">
    <property type="entry name" value="WD40_repeat_dom_sf"/>
</dbReference>
<dbReference type="AlphaFoldDB" id="A0ABD1INF4"/>
<feature type="compositionally biased region" description="Basic residues" evidence="4">
    <location>
        <begin position="253"/>
        <end position="262"/>
    </location>
</feature>
<evidence type="ECO:0000256" key="2">
    <source>
        <dbReference type="ARBA" id="ARBA00022737"/>
    </source>
</evidence>
<dbReference type="InterPro" id="IPR015943">
    <property type="entry name" value="WD40/YVTN_repeat-like_dom_sf"/>
</dbReference>
<gene>
    <name evidence="6" type="ORF">ACEWY4_027865</name>
</gene>
<feature type="region of interest" description="Disordered" evidence="4">
    <location>
        <begin position="106"/>
        <end position="303"/>
    </location>
</feature>
<reference evidence="6 7" key="1">
    <citation type="submission" date="2024-09" db="EMBL/GenBank/DDBJ databases">
        <title>A chromosome-level genome assembly of Gray's grenadier anchovy, Coilia grayii.</title>
        <authorList>
            <person name="Fu Z."/>
        </authorList>
    </citation>
    <scope>NUCLEOTIDE SEQUENCE [LARGE SCALE GENOMIC DNA]</scope>
    <source>
        <strain evidence="6">G4</strain>
        <tissue evidence="6">Muscle</tissue>
    </source>
</reference>
<comment type="caution">
    <text evidence="6">The sequence shown here is derived from an EMBL/GenBank/DDBJ whole genome shotgun (WGS) entry which is preliminary data.</text>
</comment>
<dbReference type="SUPFAM" id="SSF81383">
    <property type="entry name" value="F-box domain"/>
    <property type="match status" value="1"/>
</dbReference>
<keyword evidence="1 3" id="KW-0853">WD repeat</keyword>
<feature type="compositionally biased region" description="Acidic residues" evidence="4">
    <location>
        <begin position="190"/>
        <end position="203"/>
    </location>
</feature>
<evidence type="ECO:0000313" key="6">
    <source>
        <dbReference type="EMBL" id="KAL2076537.1"/>
    </source>
</evidence>
<dbReference type="Pfam" id="PF00400">
    <property type="entry name" value="WD40"/>
    <property type="match status" value="2"/>
</dbReference>
<evidence type="ECO:0000259" key="5">
    <source>
        <dbReference type="PROSITE" id="PS50181"/>
    </source>
</evidence>
<dbReference type="EMBL" id="JBHFQA010000253">
    <property type="protein sequence ID" value="KAL2076537.1"/>
    <property type="molecule type" value="Genomic_DNA"/>
</dbReference>
<keyword evidence="7" id="KW-1185">Reference proteome</keyword>
<dbReference type="InterPro" id="IPR036047">
    <property type="entry name" value="F-box-like_dom_sf"/>
</dbReference>
<dbReference type="InterPro" id="IPR019775">
    <property type="entry name" value="WD40_repeat_CS"/>
</dbReference>
<dbReference type="PROSITE" id="PS50181">
    <property type="entry name" value="FBOX"/>
    <property type="match status" value="1"/>
</dbReference>
<sequence>MRLCLGSECLSSSSPSPCSGGVSLLSLPWEMVTRIASHLPAQCIVNVLPQVCPVLGGVGEDPLVWQQRAQRLVGGALFPAGPREQLDWAAACMEMEQLLALWGPWSSAGGRGGETGPAHKQEAGGRRRQEQRGRGQGQRGRGPGAGGGGGSGSRGGGGAWSRGGGGRSRGEEPGAEGEEAGAEGEGPGAEGEEAGAEGEEPGAEGERQGAEGEEAGAGGQGQPGAEVERAGERRQQEAQRGEGDDEQRGERGGKRRRRGKGVRIREERRRERGGEARGRGEARGTRGCGGRTAGGAGPAAAQAGGASAHRGWVWCLAEGGGRLASGAFDSTVRLWDLGAGGAPSAVITGRAPVICLSWQHHALIAGSHDRKISFYDPRAPEPLVKSLQLHSSVVLSLVANENYIISGSKDNTVALYDQRACKLLNKLTLGAFLLCMSLSGQEVWGGDNRGSVHTFSLQDGRLHTLHHLNVGHTHLLTGIHYSPGSLYTCSSDRTIKVHSLAAPPRTVCTLRNATPVNGLSVEAGVLAVASGNMAVEVWRPPQ</sequence>
<dbReference type="InterPro" id="IPR001810">
    <property type="entry name" value="F-box_dom"/>
</dbReference>
<protein>
    <recommendedName>
        <fullName evidence="5">F-box domain-containing protein</fullName>
    </recommendedName>
</protein>
<feature type="compositionally biased region" description="Acidic residues" evidence="4">
    <location>
        <begin position="173"/>
        <end position="182"/>
    </location>
</feature>
<dbReference type="Gene3D" id="2.130.10.10">
    <property type="entry name" value="YVTN repeat-like/Quinoprotein amine dehydrogenase"/>
    <property type="match status" value="2"/>
</dbReference>
<feature type="compositionally biased region" description="Basic and acidic residues" evidence="4">
    <location>
        <begin position="117"/>
        <end position="133"/>
    </location>
</feature>
<accession>A0ABD1INF4</accession>
<dbReference type="PROSITE" id="PS50082">
    <property type="entry name" value="WD_REPEATS_2"/>
    <property type="match status" value="2"/>
</dbReference>
<feature type="compositionally biased region" description="Gly residues" evidence="4">
    <location>
        <begin position="286"/>
        <end position="297"/>
    </location>
</feature>
<keyword evidence="2" id="KW-0677">Repeat</keyword>
<dbReference type="SUPFAM" id="SSF50978">
    <property type="entry name" value="WD40 repeat-like"/>
    <property type="match status" value="1"/>
</dbReference>
<dbReference type="Proteomes" id="UP001591681">
    <property type="component" value="Unassembled WGS sequence"/>
</dbReference>
<name>A0ABD1INF4_9TELE</name>
<feature type="compositionally biased region" description="Basic and acidic residues" evidence="4">
    <location>
        <begin position="226"/>
        <end position="252"/>
    </location>
</feature>
<dbReference type="SMART" id="SM00320">
    <property type="entry name" value="WD40"/>
    <property type="match status" value="5"/>
</dbReference>
<feature type="compositionally biased region" description="Gly residues" evidence="4">
    <location>
        <begin position="134"/>
        <end position="167"/>
    </location>
</feature>
<feature type="compositionally biased region" description="Basic and acidic residues" evidence="4">
    <location>
        <begin position="263"/>
        <end position="284"/>
    </location>
</feature>
<organism evidence="6 7">
    <name type="scientific">Coilia grayii</name>
    <name type="common">Gray's grenadier anchovy</name>
    <dbReference type="NCBI Taxonomy" id="363190"/>
    <lineage>
        <taxon>Eukaryota</taxon>
        <taxon>Metazoa</taxon>
        <taxon>Chordata</taxon>
        <taxon>Craniata</taxon>
        <taxon>Vertebrata</taxon>
        <taxon>Euteleostomi</taxon>
        <taxon>Actinopterygii</taxon>
        <taxon>Neopterygii</taxon>
        <taxon>Teleostei</taxon>
        <taxon>Clupei</taxon>
        <taxon>Clupeiformes</taxon>
        <taxon>Clupeoidei</taxon>
        <taxon>Engraulidae</taxon>
        <taxon>Coilinae</taxon>
        <taxon>Coilia</taxon>
    </lineage>
</organism>
<feature type="repeat" description="WD" evidence="3">
    <location>
        <begin position="323"/>
        <end position="337"/>
    </location>
</feature>
<evidence type="ECO:0000256" key="3">
    <source>
        <dbReference type="PROSITE-ProRule" id="PRU00221"/>
    </source>
</evidence>
<feature type="repeat" description="WD" evidence="3">
    <location>
        <begin position="387"/>
        <end position="417"/>
    </location>
</feature>